<feature type="coiled-coil region" evidence="4">
    <location>
        <begin position="242"/>
        <end position="269"/>
    </location>
</feature>
<dbReference type="InterPro" id="IPR003439">
    <property type="entry name" value="ABC_transporter-like_ATP-bd"/>
</dbReference>
<dbReference type="FunFam" id="3.40.50.300:FF:000011">
    <property type="entry name" value="Putative ABC transporter ATP-binding component"/>
    <property type="match status" value="1"/>
</dbReference>
<evidence type="ECO:0000313" key="7">
    <source>
        <dbReference type="EMBL" id="EFO80913.1"/>
    </source>
</evidence>
<dbReference type="PROSITE" id="PS00211">
    <property type="entry name" value="ABC_TRANSPORTER_1"/>
    <property type="match status" value="1"/>
</dbReference>
<dbReference type="GO" id="GO:0003677">
    <property type="term" value="F:DNA binding"/>
    <property type="evidence" value="ECO:0007669"/>
    <property type="project" value="InterPro"/>
</dbReference>
<dbReference type="Pfam" id="PF16326">
    <property type="entry name" value="ABC_tran_CTD"/>
    <property type="match status" value="1"/>
</dbReference>
<accession>E1ID42</accession>
<keyword evidence="3 7" id="KW-0067">ATP-binding</keyword>
<dbReference type="AlphaFoldDB" id="E1ID42"/>
<comment type="caution">
    <text evidence="7">The sequence shown here is derived from an EMBL/GenBank/DDBJ whole genome shotgun (WGS) entry which is preliminary data.</text>
</comment>
<proteinExistence type="predicted"/>
<dbReference type="PANTHER" id="PTHR42855">
    <property type="entry name" value="ABC TRANSPORTER ATP-BINDING SUBUNIT"/>
    <property type="match status" value="1"/>
</dbReference>
<dbReference type="Proteomes" id="UP000054010">
    <property type="component" value="Unassembled WGS sequence"/>
</dbReference>
<dbReference type="InterPro" id="IPR032524">
    <property type="entry name" value="ABC_tran_C"/>
</dbReference>
<feature type="domain" description="ABC transporter" evidence="6">
    <location>
        <begin position="321"/>
        <end position="540"/>
    </location>
</feature>
<dbReference type="InterPro" id="IPR037118">
    <property type="entry name" value="Val-tRNA_synth_C_sf"/>
</dbReference>
<keyword evidence="1" id="KW-0677">Repeat</keyword>
<protein>
    <submittedName>
        <fullName evidence="7">ABC transporter, ATP-binding protein</fullName>
    </submittedName>
</protein>
<reference evidence="7 8" key="1">
    <citation type="journal article" date="2011" name="J. Bacteriol.">
        <title>Draft genome sequence of the anoxygenic filamentous phototrophic bacterium Oscillochloris trichoides subsp. DG-6.</title>
        <authorList>
            <person name="Kuznetsov B.B."/>
            <person name="Ivanovsky R.N."/>
            <person name="Keppen O.I."/>
            <person name="Sukhacheva M.V."/>
            <person name="Bumazhkin B.K."/>
            <person name="Patutina E.O."/>
            <person name="Beletsky A.V."/>
            <person name="Mardanov A.V."/>
            <person name="Baslerov R.V."/>
            <person name="Panteleeva A.N."/>
            <person name="Kolganova T.V."/>
            <person name="Ravin N.V."/>
            <person name="Skryabin K.G."/>
        </authorList>
    </citation>
    <scope>NUCLEOTIDE SEQUENCE [LARGE SCALE GENOMIC DNA]</scope>
    <source>
        <strain evidence="7 8">DG-6</strain>
    </source>
</reference>
<dbReference type="EMBL" id="ADVR01000035">
    <property type="protein sequence ID" value="EFO80913.1"/>
    <property type="molecule type" value="Genomic_DNA"/>
</dbReference>
<dbReference type="Gene3D" id="1.10.287.380">
    <property type="entry name" value="Valyl-tRNA synthetase, C-terminal domain"/>
    <property type="match status" value="1"/>
</dbReference>
<dbReference type="PROSITE" id="PS50893">
    <property type="entry name" value="ABC_TRANSPORTER_2"/>
    <property type="match status" value="2"/>
</dbReference>
<dbReference type="PANTHER" id="PTHR42855:SF1">
    <property type="entry name" value="ABC TRANSPORTER DOMAIN-CONTAINING PROTEIN"/>
    <property type="match status" value="1"/>
</dbReference>
<name>E1ID42_9CHLR</name>
<dbReference type="HOGENOM" id="CLU_000604_36_0_0"/>
<dbReference type="eggNOG" id="COG0488">
    <property type="taxonomic scope" value="Bacteria"/>
</dbReference>
<keyword evidence="8" id="KW-1185">Reference proteome</keyword>
<dbReference type="GO" id="GO:0016887">
    <property type="term" value="F:ATP hydrolysis activity"/>
    <property type="evidence" value="ECO:0007669"/>
    <property type="project" value="InterPro"/>
</dbReference>
<dbReference type="InterPro" id="IPR017871">
    <property type="entry name" value="ABC_transporter-like_CS"/>
</dbReference>
<evidence type="ECO:0000256" key="5">
    <source>
        <dbReference type="SAM" id="MobiDB-lite"/>
    </source>
</evidence>
<feature type="region of interest" description="Disordered" evidence="5">
    <location>
        <begin position="533"/>
        <end position="565"/>
    </location>
</feature>
<dbReference type="SMART" id="SM00382">
    <property type="entry name" value="AAA"/>
    <property type="match status" value="2"/>
</dbReference>
<dbReference type="InterPro" id="IPR051309">
    <property type="entry name" value="ABCF_ATPase"/>
</dbReference>
<evidence type="ECO:0000256" key="2">
    <source>
        <dbReference type="ARBA" id="ARBA00022741"/>
    </source>
</evidence>
<evidence type="ECO:0000256" key="4">
    <source>
        <dbReference type="SAM" id="Coils"/>
    </source>
</evidence>
<dbReference type="Gene3D" id="3.40.50.300">
    <property type="entry name" value="P-loop containing nucleotide triphosphate hydrolases"/>
    <property type="match status" value="2"/>
</dbReference>
<gene>
    <name evidence="7" type="ORF">OSCT_1243</name>
</gene>
<dbReference type="InterPro" id="IPR032781">
    <property type="entry name" value="ABC_tran_Xtn"/>
</dbReference>
<evidence type="ECO:0000256" key="1">
    <source>
        <dbReference type="ARBA" id="ARBA00022737"/>
    </source>
</evidence>
<dbReference type="Pfam" id="PF00005">
    <property type="entry name" value="ABC_tran"/>
    <property type="match status" value="2"/>
</dbReference>
<feature type="domain" description="ABC transporter" evidence="6">
    <location>
        <begin position="4"/>
        <end position="256"/>
    </location>
</feature>
<evidence type="ECO:0000313" key="8">
    <source>
        <dbReference type="Proteomes" id="UP000054010"/>
    </source>
</evidence>
<keyword evidence="4" id="KW-0175">Coiled coil</keyword>
<dbReference type="CDD" id="cd03221">
    <property type="entry name" value="ABCF_EF-3"/>
    <property type="match status" value="2"/>
</dbReference>
<dbReference type="SUPFAM" id="SSF52540">
    <property type="entry name" value="P-loop containing nucleoside triphosphate hydrolases"/>
    <property type="match status" value="2"/>
</dbReference>
<evidence type="ECO:0000256" key="3">
    <source>
        <dbReference type="ARBA" id="ARBA00022840"/>
    </source>
</evidence>
<dbReference type="InterPro" id="IPR027417">
    <property type="entry name" value="P-loop_NTPase"/>
</dbReference>
<keyword evidence="2" id="KW-0547">Nucleotide-binding</keyword>
<dbReference type="OrthoDB" id="9801441at2"/>
<dbReference type="Pfam" id="PF12848">
    <property type="entry name" value="ABC_tran_Xtn"/>
    <property type="match status" value="1"/>
</dbReference>
<sequence length="626" mass="70076">MNLLSIETISKQYAERPLFQEVSFGMNRGERIGVIGVNGSGKSTLLRIIAGIEAPDSGRVVLAGGTHVAYLPQAPLLPEQHTVLEAVFAGDSPTMRLLRRYEQVSAELAAHPHNQDLLSQLNALTPQMDALGAWDAEAAAHTIITELGLAEYVNAPIAILSGGQRKRVAMARALVDQPDLLILDEPTNHIDTDTIAWMEEYLARIPCALILVTHDRYFLDRLVTRMLELDRGRVSSYMGNYASFLEQKAERLAREAAAEESRQNLLRREIAWLRRGAQARTTKQKAHVERVHTLMAQRPDAAQGTVEIDLGTGRRIGKRILELHAVSKQYAERPLINRFSLELRPNDRLGIIGPNGSGKSTLLNLIAGRVEPDSGEIRIGATIHMAYYDQESAGLDPSLRVVDYIREVAELVRGRDGALVAATQMLERFLFTPEMQWGTIATLSGGERRRLYLLRQLIHNPNLLILDEPTNDLDLQTLGVLEDYLDDFNGVVITVSHDRYFLDRVVDRIFAFEGEGRIVEYPGNYSLYREYRARQSKTPAPAKPRQASPPPPPSGPRKLSSKERREIDTLERRISELEAQRDTLGEQLNQAGSDHTRYAQLAAQLAQLETEIETAFTRWAELSELV</sequence>
<evidence type="ECO:0000259" key="6">
    <source>
        <dbReference type="PROSITE" id="PS50893"/>
    </source>
</evidence>
<dbReference type="STRING" id="765420.OSCT_1243"/>
<organism evidence="7 8">
    <name type="scientific">Oscillochloris trichoides DG-6</name>
    <dbReference type="NCBI Taxonomy" id="765420"/>
    <lineage>
        <taxon>Bacteria</taxon>
        <taxon>Bacillati</taxon>
        <taxon>Chloroflexota</taxon>
        <taxon>Chloroflexia</taxon>
        <taxon>Chloroflexales</taxon>
        <taxon>Chloroflexineae</taxon>
        <taxon>Oscillochloridaceae</taxon>
        <taxon>Oscillochloris</taxon>
    </lineage>
</organism>
<dbReference type="InterPro" id="IPR003593">
    <property type="entry name" value="AAA+_ATPase"/>
</dbReference>
<dbReference type="FunFam" id="3.40.50.300:FF:000309">
    <property type="entry name" value="ABC transporter ATP-binding protein"/>
    <property type="match status" value="1"/>
</dbReference>
<dbReference type="GO" id="GO:0005524">
    <property type="term" value="F:ATP binding"/>
    <property type="evidence" value="ECO:0007669"/>
    <property type="project" value="UniProtKB-KW"/>
</dbReference>